<dbReference type="Pfam" id="PF02458">
    <property type="entry name" value="Transferase"/>
    <property type="match status" value="1"/>
</dbReference>
<organism evidence="2 3">
    <name type="scientific">Stephania cephalantha</name>
    <dbReference type="NCBI Taxonomy" id="152367"/>
    <lineage>
        <taxon>Eukaryota</taxon>
        <taxon>Viridiplantae</taxon>
        <taxon>Streptophyta</taxon>
        <taxon>Embryophyta</taxon>
        <taxon>Tracheophyta</taxon>
        <taxon>Spermatophyta</taxon>
        <taxon>Magnoliopsida</taxon>
        <taxon>Ranunculales</taxon>
        <taxon>Menispermaceae</taxon>
        <taxon>Menispermoideae</taxon>
        <taxon>Cissampelideae</taxon>
        <taxon>Stephania</taxon>
    </lineage>
</organism>
<name>A0AAP0JG68_9MAGN</name>
<comment type="similarity">
    <text evidence="1">Belongs to the plant acyltransferase family.</text>
</comment>
<gene>
    <name evidence="2" type="ORF">Scep_013011</name>
</gene>
<dbReference type="Gene3D" id="3.30.559.10">
    <property type="entry name" value="Chloramphenicol acetyltransferase-like domain"/>
    <property type="match status" value="2"/>
</dbReference>
<evidence type="ECO:0000313" key="3">
    <source>
        <dbReference type="Proteomes" id="UP001419268"/>
    </source>
</evidence>
<keyword evidence="3" id="KW-1185">Reference proteome</keyword>
<dbReference type="EMBL" id="JBBNAG010000005">
    <property type="protein sequence ID" value="KAK9133483.1"/>
    <property type="molecule type" value="Genomic_DNA"/>
</dbReference>
<dbReference type="InterPro" id="IPR050317">
    <property type="entry name" value="Plant_Fungal_Acyltransferase"/>
</dbReference>
<evidence type="ECO:0000313" key="2">
    <source>
        <dbReference type="EMBL" id="KAK9133483.1"/>
    </source>
</evidence>
<proteinExistence type="inferred from homology"/>
<dbReference type="InterPro" id="IPR023213">
    <property type="entry name" value="CAT-like_dom_sf"/>
</dbReference>
<dbReference type="Proteomes" id="UP001419268">
    <property type="component" value="Unassembled WGS sequence"/>
</dbReference>
<protein>
    <submittedName>
        <fullName evidence="2">Uncharacterized protein</fullName>
    </submittedName>
</protein>
<dbReference type="PANTHER" id="PTHR31642:SF266">
    <property type="entry name" value="HXXXD-TYPE ACYL-TRANSFERASE FAMILY PROTEIN"/>
    <property type="match status" value="1"/>
</dbReference>
<sequence>MSTSRDNYATIVREREVVRALMPAQEHKLPLSNLDWLLPPVDVSVFLCYYNPNNTWNENFNPAVPMVISTLKKALANTLVYYYAFAGELSRNPAGELELLCNNQGVDFIQAYADVQLKELNLHKPDVSVEGKIVPKRKQGVLCIQVTELQCGGLVIGCTFDHRIADAFSANMFLLAWAEIARGQPVSRLPTFDRSLLHPRQFGHYNKSIDGMYKPLSAPPTRGPNDHHPISRIYYIDADTINRIHSLANTANSMNGNMQKSKLESFTAFLWQVFSRNSNTEKAKRIKMGVVVDGRTRLAKNYGEQEQVFEKHRHVHPICNYVGNVLSIPFGDLSISDVMKKPLSSVADEVQEFLSSALTKEHFMGLIDWVEVHRPKPTLARIYCTSSEEEVAIVVSSGLRFPVRRVDFGWGRPAFGSYHFSWESSAGYVMPMPSPSGNGDWIVYMHGTKEHLEYLEEEVCDVFKPMSSHYLNLDI</sequence>
<dbReference type="PANTHER" id="PTHR31642">
    <property type="entry name" value="TRICHOTHECENE 3-O-ACETYLTRANSFERASE"/>
    <property type="match status" value="1"/>
</dbReference>
<dbReference type="AlphaFoldDB" id="A0AAP0JG68"/>
<evidence type="ECO:0000256" key="1">
    <source>
        <dbReference type="ARBA" id="ARBA00009861"/>
    </source>
</evidence>
<comment type="caution">
    <text evidence="2">The sequence shown here is derived from an EMBL/GenBank/DDBJ whole genome shotgun (WGS) entry which is preliminary data.</text>
</comment>
<reference evidence="2 3" key="1">
    <citation type="submission" date="2024-01" db="EMBL/GenBank/DDBJ databases">
        <title>Genome assemblies of Stephania.</title>
        <authorList>
            <person name="Yang L."/>
        </authorList>
    </citation>
    <scope>NUCLEOTIDE SEQUENCE [LARGE SCALE GENOMIC DNA]</scope>
    <source>
        <strain evidence="2">JXDWG</strain>
        <tissue evidence="2">Leaf</tissue>
    </source>
</reference>
<dbReference type="GO" id="GO:0016747">
    <property type="term" value="F:acyltransferase activity, transferring groups other than amino-acyl groups"/>
    <property type="evidence" value="ECO:0007669"/>
    <property type="project" value="TreeGrafter"/>
</dbReference>
<accession>A0AAP0JG68</accession>